<feature type="signal peptide" evidence="1">
    <location>
        <begin position="1"/>
        <end position="31"/>
    </location>
</feature>
<proteinExistence type="predicted"/>
<feature type="chain" id="PRO_5047447185" evidence="1">
    <location>
        <begin position="32"/>
        <end position="356"/>
    </location>
</feature>
<evidence type="ECO:0000313" key="3">
    <source>
        <dbReference type="Proteomes" id="UP000732378"/>
    </source>
</evidence>
<dbReference type="Proteomes" id="UP000732378">
    <property type="component" value="Unassembled WGS sequence"/>
</dbReference>
<evidence type="ECO:0000313" key="2">
    <source>
        <dbReference type="EMBL" id="MBM7509864.1"/>
    </source>
</evidence>
<gene>
    <name evidence="2" type="ORF">JOE61_003678</name>
</gene>
<dbReference type="Gene3D" id="3.40.50.1820">
    <property type="entry name" value="alpha/beta hydrolase"/>
    <property type="match status" value="1"/>
</dbReference>
<keyword evidence="3" id="KW-1185">Reference proteome</keyword>
<dbReference type="SUPFAM" id="SSF53474">
    <property type="entry name" value="alpha/beta-Hydrolases"/>
    <property type="match status" value="1"/>
</dbReference>
<organism evidence="2 3">
    <name type="scientific">Nocardioides salarius</name>
    <dbReference type="NCBI Taxonomy" id="374513"/>
    <lineage>
        <taxon>Bacteria</taxon>
        <taxon>Bacillati</taxon>
        <taxon>Actinomycetota</taxon>
        <taxon>Actinomycetes</taxon>
        <taxon>Propionibacteriales</taxon>
        <taxon>Nocardioidaceae</taxon>
        <taxon>Nocardioides</taxon>
    </lineage>
</organism>
<sequence length="356" mass="38131">MTRTLRTLLVGLVVGALSGALLGALAGQASAEGARPTVISREVAFDLVNTNDTDLLCLPDGEDYVVRARLVGPRQQVLGRAGARRINLLVHDAGTGGWFWGAGSPRRYDYARQLARRGETSLVLTRLGYDENRLGSGRDTCLGAQATMLHQVVQHLRSGQYRFTGDVGTTTPHAGHVVVHGHGTGAAVAQLEASTFDDVEGLVLMSWTDNQFSQRALAESARQGTTCLSADYARYGESRADFRSLLFGSAPAQVQRRAARLRNDVPCGDVLSLASMVTALTLGTGDIEAPALLLYGDQDARTRAGAAEQQAGRFRSSESVRTRTFRGTASALPLERRAPQVRREVLAFLAALGERG</sequence>
<accession>A0ABS2MFA6</accession>
<protein>
    <submittedName>
        <fullName evidence="2">Pimeloyl-ACP methyl ester carboxylesterase</fullName>
    </submittedName>
</protein>
<dbReference type="InterPro" id="IPR006311">
    <property type="entry name" value="TAT_signal"/>
</dbReference>
<dbReference type="EMBL" id="JAFBBZ010000001">
    <property type="protein sequence ID" value="MBM7509864.1"/>
    <property type="molecule type" value="Genomic_DNA"/>
</dbReference>
<keyword evidence="1" id="KW-0732">Signal</keyword>
<dbReference type="InterPro" id="IPR029058">
    <property type="entry name" value="AB_hydrolase_fold"/>
</dbReference>
<comment type="caution">
    <text evidence="2">The sequence shown here is derived from an EMBL/GenBank/DDBJ whole genome shotgun (WGS) entry which is preliminary data.</text>
</comment>
<evidence type="ECO:0000256" key="1">
    <source>
        <dbReference type="SAM" id="SignalP"/>
    </source>
</evidence>
<dbReference type="PROSITE" id="PS51318">
    <property type="entry name" value="TAT"/>
    <property type="match status" value="1"/>
</dbReference>
<name>A0ABS2MFA6_9ACTN</name>
<reference evidence="2 3" key="1">
    <citation type="submission" date="2021-01" db="EMBL/GenBank/DDBJ databases">
        <title>Sequencing the genomes of 1000 actinobacteria strains.</title>
        <authorList>
            <person name="Klenk H.-P."/>
        </authorList>
    </citation>
    <scope>NUCLEOTIDE SEQUENCE [LARGE SCALE GENOMIC DNA]</scope>
    <source>
        <strain evidence="2 3">DSM 18239</strain>
    </source>
</reference>
<dbReference type="RefSeq" id="WP_193667486.1">
    <property type="nucleotide sequence ID" value="NZ_JACDTV010000002.1"/>
</dbReference>